<keyword evidence="8" id="KW-0175">Coiled coil</keyword>
<dbReference type="RefSeq" id="WP_054672457.1">
    <property type="nucleotide sequence ID" value="NZ_BMOF01000002.1"/>
</dbReference>
<sequence>MSKRIGYGNLAVAQPQVKPRQQEKRRVAVRARTRLSLREKLAYLGALLAVLGTLGFLLDRQSQIVENNYQIQALQKQIAQTREENIALQLKIAELSSPQRVYAVAKKYGLVANEGAVRWLNRP</sequence>
<name>A0A8J3B6X9_9BACI</name>
<dbReference type="HAMAP" id="MF_00910">
    <property type="entry name" value="FtsL"/>
    <property type="match status" value="1"/>
</dbReference>
<evidence type="ECO:0000256" key="7">
    <source>
        <dbReference type="HAMAP-Rule" id="MF_00910"/>
    </source>
</evidence>
<dbReference type="Pfam" id="PF04977">
    <property type="entry name" value="DivIC"/>
    <property type="match status" value="1"/>
</dbReference>
<evidence type="ECO:0000256" key="1">
    <source>
        <dbReference type="ARBA" id="ARBA00022475"/>
    </source>
</evidence>
<dbReference type="GO" id="GO:0032153">
    <property type="term" value="C:cell division site"/>
    <property type="evidence" value="ECO:0007669"/>
    <property type="project" value="UniProtKB-UniRule"/>
</dbReference>
<feature type="transmembrane region" description="Helical" evidence="7">
    <location>
        <begin position="41"/>
        <end position="58"/>
    </location>
</feature>
<dbReference type="InterPro" id="IPR011922">
    <property type="entry name" value="Cell_div_FtsL"/>
</dbReference>
<dbReference type="EMBL" id="BMOF01000002">
    <property type="protein sequence ID" value="GGJ92374.1"/>
    <property type="molecule type" value="Genomic_DNA"/>
</dbReference>
<dbReference type="AlphaFoldDB" id="A0A8J3B6X9"/>
<comment type="similarity">
    <text evidence="7">Belongs to the FtsL family.</text>
</comment>
<evidence type="ECO:0000256" key="4">
    <source>
        <dbReference type="ARBA" id="ARBA00022989"/>
    </source>
</evidence>
<comment type="function">
    <text evidence="7">Essential cell division protein.</text>
</comment>
<keyword evidence="4 7" id="KW-1133">Transmembrane helix</keyword>
<dbReference type="Proteomes" id="UP000637720">
    <property type="component" value="Unassembled WGS sequence"/>
</dbReference>
<feature type="coiled-coil region" evidence="8">
    <location>
        <begin position="64"/>
        <end position="91"/>
    </location>
</feature>
<protein>
    <recommendedName>
        <fullName evidence="7">Cell division protein FtsL</fullName>
    </recommendedName>
</protein>
<keyword evidence="6 7" id="KW-0131">Cell cycle</keyword>
<keyword evidence="1 7" id="KW-1003">Cell membrane</keyword>
<dbReference type="GO" id="GO:0005886">
    <property type="term" value="C:plasma membrane"/>
    <property type="evidence" value="ECO:0007669"/>
    <property type="project" value="UniProtKB-SubCell"/>
</dbReference>
<keyword evidence="10" id="KW-1185">Reference proteome</keyword>
<gene>
    <name evidence="7" type="primary">ftsL</name>
    <name evidence="9" type="ORF">GCM10007043_02550</name>
</gene>
<comment type="subcellular location">
    <subcellularLocation>
        <location evidence="7">Cell membrane</location>
        <topology evidence="7">Single-pass type II membrane protein</topology>
    </subcellularLocation>
    <text evidence="7">Localizes to the division septum where it forms a ring structure.</text>
</comment>
<dbReference type="InterPro" id="IPR007060">
    <property type="entry name" value="FtsL/DivIC"/>
</dbReference>
<keyword evidence="3 7" id="KW-0812">Transmembrane</keyword>
<proteinExistence type="inferred from homology"/>
<keyword evidence="5 7" id="KW-0472">Membrane</keyword>
<evidence type="ECO:0000256" key="6">
    <source>
        <dbReference type="ARBA" id="ARBA00023306"/>
    </source>
</evidence>
<accession>A0A8J3B6X9</accession>
<evidence type="ECO:0000313" key="10">
    <source>
        <dbReference type="Proteomes" id="UP000637720"/>
    </source>
</evidence>
<evidence type="ECO:0000256" key="2">
    <source>
        <dbReference type="ARBA" id="ARBA00022618"/>
    </source>
</evidence>
<dbReference type="GO" id="GO:0043093">
    <property type="term" value="P:FtsZ-dependent cytokinesis"/>
    <property type="evidence" value="ECO:0007669"/>
    <property type="project" value="UniProtKB-UniRule"/>
</dbReference>
<evidence type="ECO:0000256" key="3">
    <source>
        <dbReference type="ARBA" id="ARBA00022692"/>
    </source>
</evidence>
<evidence type="ECO:0000256" key="5">
    <source>
        <dbReference type="ARBA" id="ARBA00023136"/>
    </source>
</evidence>
<reference evidence="9" key="2">
    <citation type="submission" date="2020-09" db="EMBL/GenBank/DDBJ databases">
        <authorList>
            <person name="Sun Q."/>
            <person name="Ohkuma M."/>
        </authorList>
    </citation>
    <scope>NUCLEOTIDE SEQUENCE</scope>
    <source>
        <strain evidence="9">JCM 14719</strain>
    </source>
</reference>
<evidence type="ECO:0000313" key="9">
    <source>
        <dbReference type="EMBL" id="GGJ92374.1"/>
    </source>
</evidence>
<organism evidence="9 10">
    <name type="scientific">Calditerricola satsumensis</name>
    <dbReference type="NCBI Taxonomy" id="373054"/>
    <lineage>
        <taxon>Bacteria</taxon>
        <taxon>Bacillati</taxon>
        <taxon>Bacillota</taxon>
        <taxon>Bacilli</taxon>
        <taxon>Bacillales</taxon>
        <taxon>Bacillaceae</taxon>
        <taxon>Calditerricola</taxon>
    </lineage>
</organism>
<keyword evidence="2 7" id="KW-0132">Cell division</keyword>
<evidence type="ECO:0000256" key="8">
    <source>
        <dbReference type="SAM" id="Coils"/>
    </source>
</evidence>
<comment type="caution">
    <text evidence="9">The sequence shown here is derived from an EMBL/GenBank/DDBJ whole genome shotgun (WGS) entry which is preliminary data.</text>
</comment>
<reference evidence="9" key="1">
    <citation type="journal article" date="2014" name="Int. J. Syst. Evol. Microbiol.">
        <title>Complete genome sequence of Corynebacterium casei LMG S-19264T (=DSM 44701T), isolated from a smear-ripened cheese.</title>
        <authorList>
            <consortium name="US DOE Joint Genome Institute (JGI-PGF)"/>
            <person name="Walter F."/>
            <person name="Albersmeier A."/>
            <person name="Kalinowski J."/>
            <person name="Ruckert C."/>
        </authorList>
    </citation>
    <scope>NUCLEOTIDE SEQUENCE</scope>
    <source>
        <strain evidence="9">JCM 14719</strain>
    </source>
</reference>